<dbReference type="InParanoid" id="A0A540V876"/>
<evidence type="ECO:0000256" key="6">
    <source>
        <dbReference type="ARBA" id="ARBA00022741"/>
    </source>
</evidence>
<dbReference type="SMART" id="SM00382">
    <property type="entry name" value="AAA"/>
    <property type="match status" value="1"/>
</dbReference>
<dbReference type="FunFam" id="3.40.50.300:FF:000016">
    <property type="entry name" value="Oligopeptide ABC transporter ATP-binding component"/>
    <property type="match status" value="1"/>
</dbReference>
<keyword evidence="4" id="KW-1003">Cell membrane</keyword>
<dbReference type="AlphaFoldDB" id="A0A540V876"/>
<organism evidence="11 12">
    <name type="scientific">Litorilinea aerophila</name>
    <dbReference type="NCBI Taxonomy" id="1204385"/>
    <lineage>
        <taxon>Bacteria</taxon>
        <taxon>Bacillati</taxon>
        <taxon>Chloroflexota</taxon>
        <taxon>Caldilineae</taxon>
        <taxon>Caldilineales</taxon>
        <taxon>Caldilineaceae</taxon>
        <taxon>Litorilinea</taxon>
    </lineage>
</organism>
<evidence type="ECO:0000313" key="11">
    <source>
        <dbReference type="EMBL" id="TQE92938.1"/>
    </source>
</evidence>
<evidence type="ECO:0000256" key="2">
    <source>
        <dbReference type="ARBA" id="ARBA00005417"/>
    </source>
</evidence>
<keyword evidence="12" id="KW-1185">Reference proteome</keyword>
<evidence type="ECO:0000259" key="10">
    <source>
        <dbReference type="PROSITE" id="PS50893"/>
    </source>
</evidence>
<keyword evidence="5" id="KW-0997">Cell inner membrane</keyword>
<gene>
    <name evidence="11" type="ORF">FKZ61_23535</name>
</gene>
<comment type="similarity">
    <text evidence="2">Belongs to the ABC transporter superfamily.</text>
</comment>
<dbReference type="CDD" id="cd03257">
    <property type="entry name" value="ABC_NikE_OppD_transporters"/>
    <property type="match status" value="1"/>
</dbReference>
<evidence type="ECO:0000256" key="4">
    <source>
        <dbReference type="ARBA" id="ARBA00022475"/>
    </source>
</evidence>
<dbReference type="Pfam" id="PF00005">
    <property type="entry name" value="ABC_tran"/>
    <property type="match status" value="1"/>
</dbReference>
<dbReference type="PANTHER" id="PTHR43297:SF14">
    <property type="entry name" value="ATPASE AAA-TYPE CORE DOMAIN-CONTAINING PROTEIN"/>
    <property type="match status" value="1"/>
</dbReference>
<keyword evidence="9" id="KW-0472">Membrane</keyword>
<evidence type="ECO:0000256" key="1">
    <source>
        <dbReference type="ARBA" id="ARBA00004202"/>
    </source>
</evidence>
<dbReference type="Gene3D" id="3.40.50.300">
    <property type="entry name" value="P-loop containing nucleotide triphosphate hydrolases"/>
    <property type="match status" value="1"/>
</dbReference>
<comment type="caution">
    <text evidence="11">The sequence shown here is derived from an EMBL/GenBank/DDBJ whole genome shotgun (WGS) entry which is preliminary data.</text>
</comment>
<keyword evidence="6" id="KW-0547">Nucleotide-binding</keyword>
<dbReference type="PROSITE" id="PS50893">
    <property type="entry name" value="ABC_TRANSPORTER_2"/>
    <property type="match status" value="1"/>
</dbReference>
<reference evidence="11 12" key="1">
    <citation type="submission" date="2019-06" db="EMBL/GenBank/DDBJ databases">
        <title>Genome sequence of Litorilinea aerophila BAA-2444.</title>
        <authorList>
            <person name="Maclea K.S."/>
            <person name="Maurais E.G."/>
            <person name="Iannazzi L.C."/>
        </authorList>
    </citation>
    <scope>NUCLEOTIDE SEQUENCE [LARGE SCALE GENOMIC DNA]</scope>
    <source>
        <strain evidence="11 12">ATCC BAA-2444</strain>
    </source>
</reference>
<dbReference type="GO" id="GO:0016887">
    <property type="term" value="F:ATP hydrolysis activity"/>
    <property type="evidence" value="ECO:0007669"/>
    <property type="project" value="InterPro"/>
</dbReference>
<evidence type="ECO:0000256" key="5">
    <source>
        <dbReference type="ARBA" id="ARBA00022519"/>
    </source>
</evidence>
<dbReference type="EMBL" id="VIGC01000072">
    <property type="protein sequence ID" value="TQE92938.1"/>
    <property type="molecule type" value="Genomic_DNA"/>
</dbReference>
<proteinExistence type="inferred from homology"/>
<feature type="domain" description="ABC transporter" evidence="10">
    <location>
        <begin position="8"/>
        <end position="276"/>
    </location>
</feature>
<keyword evidence="3" id="KW-0813">Transport</keyword>
<dbReference type="InterPro" id="IPR003593">
    <property type="entry name" value="AAA+_ATPase"/>
</dbReference>
<evidence type="ECO:0000256" key="7">
    <source>
        <dbReference type="ARBA" id="ARBA00022840"/>
    </source>
</evidence>
<evidence type="ECO:0000256" key="8">
    <source>
        <dbReference type="ARBA" id="ARBA00022967"/>
    </source>
</evidence>
<dbReference type="GO" id="GO:0005886">
    <property type="term" value="C:plasma membrane"/>
    <property type="evidence" value="ECO:0007669"/>
    <property type="project" value="UniProtKB-SubCell"/>
</dbReference>
<evidence type="ECO:0000313" key="12">
    <source>
        <dbReference type="Proteomes" id="UP000317371"/>
    </source>
</evidence>
<keyword evidence="7 11" id="KW-0067">ATP-binding</keyword>
<protein>
    <submittedName>
        <fullName evidence="11">ABC transporter ATP-binding protein</fullName>
    </submittedName>
</protein>
<accession>A0A540V876</accession>
<dbReference type="InterPro" id="IPR027417">
    <property type="entry name" value="P-loop_NTPase"/>
</dbReference>
<dbReference type="NCBIfam" id="TIGR01727">
    <property type="entry name" value="oligo_HPY"/>
    <property type="match status" value="1"/>
</dbReference>
<evidence type="ECO:0000256" key="9">
    <source>
        <dbReference type="ARBA" id="ARBA00023136"/>
    </source>
</evidence>
<name>A0A540V876_9CHLR</name>
<keyword evidence="8" id="KW-1278">Translocase</keyword>
<dbReference type="InterPro" id="IPR013563">
    <property type="entry name" value="Oligopep_ABC_C"/>
</dbReference>
<comment type="subcellular location">
    <subcellularLocation>
        <location evidence="1">Cell membrane</location>
        <topology evidence="1">Peripheral membrane protein</topology>
    </subcellularLocation>
</comment>
<dbReference type="InterPro" id="IPR003439">
    <property type="entry name" value="ABC_transporter-like_ATP-bd"/>
</dbReference>
<dbReference type="RefSeq" id="WP_141612622.1">
    <property type="nucleotide sequence ID" value="NZ_VIGC02000071.1"/>
</dbReference>
<dbReference type="Proteomes" id="UP000317371">
    <property type="component" value="Unassembled WGS sequence"/>
</dbReference>
<evidence type="ECO:0000256" key="3">
    <source>
        <dbReference type="ARBA" id="ARBA00022448"/>
    </source>
</evidence>
<dbReference type="SUPFAM" id="SSF52540">
    <property type="entry name" value="P-loop containing nucleoside triphosphate hydrolases"/>
    <property type="match status" value="1"/>
</dbReference>
<dbReference type="GO" id="GO:0005524">
    <property type="term" value="F:ATP binding"/>
    <property type="evidence" value="ECO:0007669"/>
    <property type="project" value="UniProtKB-KW"/>
</dbReference>
<sequence>MANDVPLLSVRDLKTYYFLDEGTVRAVDGVSFDIYPGQVVGVVGESGCGKSVTGRSILRIVGPPGRIVDGQILFRPQKTSLPLPERATDDGFVDLAALDPRGKAMRSLRGAEIALIPQEPMAAFSPVHTIGFQLVEAIRLHQPVDEATARQMAIQRLREVGVPSPEQRMDAYSWELSGGLRQRAVIAMALACNPSLLIADEPTTAIDVTTQAQVIHLLRALQREHNMAILFITHDLGIIAQIASYVVVMYLGQVVERGPVEAVFRQPQHPYTQALLRSIPSIFAPSRTLLPTIEGSIPHPFNRPPGCPFHPRCPAFMPGTCDRHTPTLQPVNERQWASCFLYHPPVMEPEHQGQAL</sequence>
<dbReference type="PANTHER" id="PTHR43297">
    <property type="entry name" value="OLIGOPEPTIDE TRANSPORT ATP-BINDING PROTEIN APPD"/>
    <property type="match status" value="1"/>
</dbReference>
<dbReference type="Pfam" id="PF08352">
    <property type="entry name" value="oligo_HPY"/>
    <property type="match status" value="1"/>
</dbReference>
<dbReference type="InterPro" id="IPR050388">
    <property type="entry name" value="ABC_Ni/Peptide_Import"/>
</dbReference>
<dbReference type="GO" id="GO:0015833">
    <property type="term" value="P:peptide transport"/>
    <property type="evidence" value="ECO:0007669"/>
    <property type="project" value="InterPro"/>
</dbReference>
<dbReference type="OrthoDB" id="9802264at2"/>